<name>A0A0N1HQQ2_9EURO</name>
<feature type="compositionally biased region" description="Pro residues" evidence="1">
    <location>
        <begin position="342"/>
        <end position="352"/>
    </location>
</feature>
<feature type="compositionally biased region" description="Polar residues" evidence="1">
    <location>
        <begin position="267"/>
        <end position="276"/>
    </location>
</feature>
<dbReference type="OrthoDB" id="371463at2759"/>
<feature type="region of interest" description="Disordered" evidence="1">
    <location>
        <begin position="118"/>
        <end position="173"/>
    </location>
</feature>
<feature type="compositionally biased region" description="Acidic residues" evidence="1">
    <location>
        <begin position="228"/>
        <end position="249"/>
    </location>
</feature>
<dbReference type="EMBL" id="LFJN01000012">
    <property type="protein sequence ID" value="KPI40356.1"/>
    <property type="molecule type" value="Genomic_DNA"/>
</dbReference>
<accession>A0A0N1HQQ2</accession>
<dbReference type="Proteomes" id="UP000038010">
    <property type="component" value="Unassembled WGS sequence"/>
</dbReference>
<protein>
    <submittedName>
        <fullName evidence="2">Uncharacterized protein</fullName>
    </submittedName>
</protein>
<dbReference type="GeneID" id="28739855"/>
<evidence type="ECO:0000313" key="2">
    <source>
        <dbReference type="EMBL" id="KPI40356.1"/>
    </source>
</evidence>
<sequence length="493" mass="53314">MPIYLAHGFRWPRDGFTGIRVHAIIHNLEEVSVEYIQNPHSRTALANSLRELHPEIMQRLEKSGRRIDFLEQYDPEDESMNAVTQPYAFVCDRVAMIAGGPRAEVHLGDLFQTQAANASKAAQERRISTTADRTSKHDPADGSPERARSPQQRKTRARTLPMSIERPFNSPPDIRALSANVHDITNDQPIPPDAWDAMAELRDKLAKEETIGWWVVYNGDPERAYDPSSDEDYDSEASDEGTETGESIEEGVKEIRPKISAAKLGLTPSTSNNQPLAKSKSLPESRITTSPSKQSPKPTSVTKKPPPSALQTSSKASKPAGGALTANPPTPQPLKSPTGGRIPPPVPPPPPKSSARTPGTSKTTTLSPPQELLNMNKELPHSPAAEKAALQKEASNTSSYNSAVTTSRSRSNTQGSLNGACPANALNASPNQTRTGYRAPNQSLSTSTSNTAFEREKESDANSPTSPVGAGKKDGMGLRRKIFGRRGTGSDSR</sequence>
<dbReference type="RefSeq" id="XP_018000319.1">
    <property type="nucleotide sequence ID" value="XM_018147975.1"/>
</dbReference>
<feature type="compositionally biased region" description="Polar residues" evidence="1">
    <location>
        <begin position="393"/>
        <end position="417"/>
    </location>
</feature>
<feature type="compositionally biased region" description="Basic and acidic residues" evidence="1">
    <location>
        <begin position="122"/>
        <end position="148"/>
    </location>
</feature>
<reference evidence="2 3" key="1">
    <citation type="submission" date="2015-06" db="EMBL/GenBank/DDBJ databases">
        <title>Draft genome of the ant-associated black yeast Phialophora attae CBS 131958.</title>
        <authorList>
            <person name="Moreno L.F."/>
            <person name="Stielow B.J."/>
            <person name="de Hoog S."/>
            <person name="Vicente V.A."/>
            <person name="Weiss V.A."/>
            <person name="de Vries M."/>
            <person name="Cruz L.M."/>
            <person name="Souza E.M."/>
        </authorList>
    </citation>
    <scope>NUCLEOTIDE SEQUENCE [LARGE SCALE GENOMIC DNA]</scope>
    <source>
        <strain evidence="2 3">CBS 131958</strain>
    </source>
</reference>
<dbReference type="AlphaFoldDB" id="A0A0N1HQQ2"/>
<organism evidence="2 3">
    <name type="scientific">Cyphellophora attinorum</name>
    <dbReference type="NCBI Taxonomy" id="1664694"/>
    <lineage>
        <taxon>Eukaryota</taxon>
        <taxon>Fungi</taxon>
        <taxon>Dikarya</taxon>
        <taxon>Ascomycota</taxon>
        <taxon>Pezizomycotina</taxon>
        <taxon>Eurotiomycetes</taxon>
        <taxon>Chaetothyriomycetidae</taxon>
        <taxon>Chaetothyriales</taxon>
        <taxon>Cyphellophoraceae</taxon>
        <taxon>Cyphellophora</taxon>
    </lineage>
</organism>
<proteinExistence type="predicted"/>
<dbReference type="STRING" id="1664694.A0A0N1HQQ2"/>
<dbReference type="VEuPathDB" id="FungiDB:AB675_7594"/>
<comment type="caution">
    <text evidence="2">The sequence shown here is derived from an EMBL/GenBank/DDBJ whole genome shotgun (WGS) entry which is preliminary data.</text>
</comment>
<gene>
    <name evidence="2" type="ORF">AB675_7594</name>
</gene>
<keyword evidence="3" id="KW-1185">Reference proteome</keyword>
<feature type="compositionally biased region" description="Polar residues" evidence="1">
    <location>
        <begin position="354"/>
        <end position="368"/>
    </location>
</feature>
<feature type="compositionally biased region" description="Low complexity" evidence="1">
    <location>
        <begin position="288"/>
        <end position="303"/>
    </location>
</feature>
<evidence type="ECO:0000313" key="3">
    <source>
        <dbReference type="Proteomes" id="UP000038010"/>
    </source>
</evidence>
<evidence type="ECO:0000256" key="1">
    <source>
        <dbReference type="SAM" id="MobiDB-lite"/>
    </source>
</evidence>
<feature type="region of interest" description="Disordered" evidence="1">
    <location>
        <begin position="224"/>
        <end position="493"/>
    </location>
</feature>
<feature type="compositionally biased region" description="Polar residues" evidence="1">
    <location>
        <begin position="426"/>
        <end position="452"/>
    </location>
</feature>